<dbReference type="InterPro" id="IPR001466">
    <property type="entry name" value="Beta-lactam-related"/>
</dbReference>
<dbReference type="PANTHER" id="PTHR46825">
    <property type="entry name" value="D-ALANYL-D-ALANINE-CARBOXYPEPTIDASE/ENDOPEPTIDASE AMPH"/>
    <property type="match status" value="1"/>
</dbReference>
<feature type="domain" description="Beta-lactamase-related" evidence="1">
    <location>
        <begin position="63"/>
        <end position="379"/>
    </location>
</feature>
<evidence type="ECO:0000313" key="3">
    <source>
        <dbReference type="Proteomes" id="UP000652427"/>
    </source>
</evidence>
<dbReference type="InterPro" id="IPR012338">
    <property type="entry name" value="Beta-lactam/transpept-like"/>
</dbReference>
<dbReference type="Proteomes" id="UP000652427">
    <property type="component" value="Unassembled WGS sequence"/>
</dbReference>
<dbReference type="SUPFAM" id="SSF56601">
    <property type="entry name" value="beta-lactamase/transpeptidase-like"/>
    <property type="match status" value="1"/>
</dbReference>
<reference evidence="2 3" key="1">
    <citation type="submission" date="2020-06" db="EMBL/GenBank/DDBJ databases">
        <authorList>
            <person name="Kim S.-J."/>
            <person name="Park S.-J."/>
        </authorList>
    </citation>
    <scope>NUCLEOTIDE SEQUENCE [LARGE SCALE GENOMIC DNA]</scope>
    <source>
        <strain evidence="2 3">SW-151</strain>
    </source>
</reference>
<dbReference type="EMBL" id="JABWMH010000005">
    <property type="protein sequence ID" value="NVD29284.1"/>
    <property type="molecule type" value="Genomic_DNA"/>
</dbReference>
<comment type="caution">
    <text evidence="2">The sequence shown here is derived from an EMBL/GenBank/DDBJ whole genome shotgun (WGS) entry which is preliminary data.</text>
</comment>
<protein>
    <submittedName>
        <fullName evidence="2">Beta-lactamase family protein</fullName>
    </submittedName>
</protein>
<evidence type="ECO:0000313" key="2">
    <source>
        <dbReference type="EMBL" id="NVD29284.1"/>
    </source>
</evidence>
<keyword evidence="3" id="KW-1185">Reference proteome</keyword>
<evidence type="ECO:0000259" key="1">
    <source>
        <dbReference type="Pfam" id="PF00144"/>
    </source>
</evidence>
<dbReference type="InterPro" id="IPR050491">
    <property type="entry name" value="AmpC-like"/>
</dbReference>
<organism evidence="2 3">
    <name type="scientific">Parasphingorhabdus flavimaris</name>
    <dbReference type="NCBI Taxonomy" id="266812"/>
    <lineage>
        <taxon>Bacteria</taxon>
        <taxon>Pseudomonadati</taxon>
        <taxon>Pseudomonadota</taxon>
        <taxon>Alphaproteobacteria</taxon>
        <taxon>Sphingomonadales</taxon>
        <taxon>Sphingomonadaceae</taxon>
        <taxon>Parasphingorhabdus</taxon>
    </lineage>
</organism>
<dbReference type="PANTHER" id="PTHR46825:SF15">
    <property type="entry name" value="BETA-LACTAMASE-RELATED DOMAIN-CONTAINING PROTEIN"/>
    <property type="match status" value="1"/>
</dbReference>
<sequence>MPRHLPLLFGLAAALLVGWYGYRALVGQQVGFPLEAVVEAEAQVPLPTEPDDWKGGIDYRGLDRDFAALAARPEMAGMAVAIIEDGDIRFVRTYGVTNKDSGELVSPETVFRWASLSKGVAGSLAAKLSADGKLDLDAPLSKWQSSLRLPGGAESRISLAQLLSHQTGLTKNAYDTKLEDGQSPGLLRAQLVTAPLQCVPGTCHSYQNIAFDTASEILGQAAGTLYSDAVQKQLFEPLGMKSARFGMEGLTGAQSWARPHRDDEVRTLSESYWRVPAAAGVSSNIVDLARWLRAQMGENEDVLSPATLTMAHAQLIRTGRVYSGDLARALGEPSYGLGWRSFNYSGRHLVGHSGAVDGFRATMIFDPATRTGVAVMWNSGWGRPFRMPFAVFDSYYGQVGNDWLDLSDLPLPDPAPPLVPVQK</sequence>
<name>A0ABX2N6G9_9SPHN</name>
<dbReference type="Gene3D" id="3.40.710.10">
    <property type="entry name" value="DD-peptidase/beta-lactamase superfamily"/>
    <property type="match status" value="1"/>
</dbReference>
<dbReference type="Pfam" id="PF00144">
    <property type="entry name" value="Beta-lactamase"/>
    <property type="match status" value="1"/>
</dbReference>
<gene>
    <name evidence="2" type="ORF">HUO14_15400</name>
</gene>
<proteinExistence type="predicted"/>
<accession>A0ABX2N6G9</accession>
<dbReference type="RefSeq" id="WP_176280729.1">
    <property type="nucleotide sequence ID" value="NZ_JABWMH010000005.1"/>
</dbReference>